<dbReference type="InterPro" id="IPR036097">
    <property type="entry name" value="HisK_dim/P_sf"/>
</dbReference>
<evidence type="ECO:0000256" key="6">
    <source>
        <dbReference type="ARBA" id="ARBA00022777"/>
    </source>
</evidence>
<dbReference type="InterPro" id="IPR013656">
    <property type="entry name" value="PAS_4"/>
</dbReference>
<accession>A0A8J6N8A6</accession>
<dbReference type="SMART" id="SM00091">
    <property type="entry name" value="PAS"/>
    <property type="match status" value="1"/>
</dbReference>
<dbReference type="GO" id="GO:0005524">
    <property type="term" value="F:ATP binding"/>
    <property type="evidence" value="ECO:0007669"/>
    <property type="project" value="UniProtKB-KW"/>
</dbReference>
<dbReference type="SMART" id="SM00387">
    <property type="entry name" value="HATPase_c"/>
    <property type="match status" value="1"/>
</dbReference>
<evidence type="ECO:0000259" key="10">
    <source>
        <dbReference type="PROSITE" id="PS50112"/>
    </source>
</evidence>
<comment type="caution">
    <text evidence="11">The sequence shown here is derived from an EMBL/GenBank/DDBJ whole genome shotgun (WGS) entry which is preliminary data.</text>
</comment>
<dbReference type="SMART" id="SM00388">
    <property type="entry name" value="HisKA"/>
    <property type="match status" value="1"/>
</dbReference>
<dbReference type="InterPro" id="IPR004358">
    <property type="entry name" value="Sig_transdc_His_kin-like_C"/>
</dbReference>
<dbReference type="CDD" id="cd00130">
    <property type="entry name" value="PAS"/>
    <property type="match status" value="1"/>
</dbReference>
<evidence type="ECO:0000256" key="1">
    <source>
        <dbReference type="ARBA" id="ARBA00000085"/>
    </source>
</evidence>
<dbReference type="InterPro" id="IPR036890">
    <property type="entry name" value="HATPase_C_sf"/>
</dbReference>
<organism evidence="11 12">
    <name type="scientific">Candidatus Desulfatifera sulfidica</name>
    <dbReference type="NCBI Taxonomy" id="2841691"/>
    <lineage>
        <taxon>Bacteria</taxon>
        <taxon>Pseudomonadati</taxon>
        <taxon>Thermodesulfobacteriota</taxon>
        <taxon>Desulfobulbia</taxon>
        <taxon>Desulfobulbales</taxon>
        <taxon>Desulfobulbaceae</taxon>
        <taxon>Candidatus Desulfatifera</taxon>
    </lineage>
</organism>
<dbReference type="NCBIfam" id="TIGR00229">
    <property type="entry name" value="sensory_box"/>
    <property type="match status" value="1"/>
</dbReference>
<keyword evidence="8" id="KW-0902">Two-component regulatory system</keyword>
<evidence type="ECO:0000256" key="8">
    <source>
        <dbReference type="ARBA" id="ARBA00023012"/>
    </source>
</evidence>
<dbReference type="InterPro" id="IPR003661">
    <property type="entry name" value="HisK_dim/P_dom"/>
</dbReference>
<dbReference type="PROSITE" id="PS50112">
    <property type="entry name" value="PAS"/>
    <property type="match status" value="1"/>
</dbReference>
<dbReference type="PANTHER" id="PTHR43065">
    <property type="entry name" value="SENSOR HISTIDINE KINASE"/>
    <property type="match status" value="1"/>
</dbReference>
<keyword evidence="4" id="KW-0808">Transferase</keyword>
<evidence type="ECO:0000259" key="9">
    <source>
        <dbReference type="PROSITE" id="PS50109"/>
    </source>
</evidence>
<dbReference type="InterPro" id="IPR000014">
    <property type="entry name" value="PAS"/>
</dbReference>
<dbReference type="PRINTS" id="PR00344">
    <property type="entry name" value="BCTRLSENSOR"/>
</dbReference>
<dbReference type="CDD" id="cd00082">
    <property type="entry name" value="HisKA"/>
    <property type="match status" value="1"/>
</dbReference>
<dbReference type="SUPFAM" id="SSF55785">
    <property type="entry name" value="PYP-like sensor domain (PAS domain)"/>
    <property type="match status" value="1"/>
</dbReference>
<sequence length="372" mass="40686">MLILGQIDRCCGVWAELFHTIQDPAMVVTPEGVILEANPATLKAAGKTRSEVIGQGICNIIHGGRWPHIKCPLEEFLKTCTSKTEETRLPGLSGDYLLNISPAREADGQVHKIVLLARELTSEELSRVDSIRTAQMAALGELAAGVAHEVNNPINGIINYAQLLLDDSSPDSHESTLLSRIVQEGERIASITHSLLSFARQDDENCDEVDIRELIEACLTLTRHQFEKDGITLTTDFPPQPLLVTGNFRQLQQVILNLLNNSRYALNARCPQPTAGKDITFHCRQTCIQNQNQVEITILDYGTGIPQGILDKLFDPFFTTKPSGEGTGLGLSISYGIIKSHGGTIEIDSTLNKYTAITITLPLLNQAPGSQQ</sequence>
<keyword evidence="7" id="KW-0067">ATP-binding</keyword>
<comment type="catalytic activity">
    <reaction evidence="1">
        <text>ATP + protein L-histidine = ADP + protein N-phospho-L-histidine.</text>
        <dbReference type="EC" id="2.7.13.3"/>
    </reaction>
</comment>
<feature type="domain" description="Histidine kinase" evidence="9">
    <location>
        <begin position="145"/>
        <end position="365"/>
    </location>
</feature>
<evidence type="ECO:0000313" key="11">
    <source>
        <dbReference type="EMBL" id="MBC8208708.1"/>
    </source>
</evidence>
<dbReference type="Pfam" id="PF00512">
    <property type="entry name" value="HisKA"/>
    <property type="match status" value="1"/>
</dbReference>
<reference evidence="11 12" key="1">
    <citation type="submission" date="2020-08" db="EMBL/GenBank/DDBJ databases">
        <title>Bridging the membrane lipid divide: bacteria of the FCB group superphylum have the potential to synthesize archaeal ether lipids.</title>
        <authorList>
            <person name="Villanueva L."/>
            <person name="Von Meijenfeldt F.A.B."/>
            <person name="Westbye A.B."/>
            <person name="Yadav S."/>
            <person name="Hopmans E.C."/>
            <person name="Dutilh B.E."/>
            <person name="Sinninghe Damste J.S."/>
        </authorList>
    </citation>
    <scope>NUCLEOTIDE SEQUENCE [LARGE SCALE GENOMIC DNA]</scope>
    <source>
        <strain evidence="11">NIOZ-UU81</strain>
    </source>
</reference>
<dbReference type="InterPro" id="IPR035965">
    <property type="entry name" value="PAS-like_dom_sf"/>
</dbReference>
<evidence type="ECO:0000256" key="5">
    <source>
        <dbReference type="ARBA" id="ARBA00022741"/>
    </source>
</evidence>
<gene>
    <name evidence="11" type="ORF">H8E79_06035</name>
</gene>
<keyword evidence="3" id="KW-0597">Phosphoprotein</keyword>
<dbReference type="Pfam" id="PF08448">
    <property type="entry name" value="PAS_4"/>
    <property type="match status" value="1"/>
</dbReference>
<dbReference type="Gene3D" id="3.30.450.20">
    <property type="entry name" value="PAS domain"/>
    <property type="match status" value="1"/>
</dbReference>
<dbReference type="Gene3D" id="1.10.287.130">
    <property type="match status" value="1"/>
</dbReference>
<dbReference type="InterPro" id="IPR005467">
    <property type="entry name" value="His_kinase_dom"/>
</dbReference>
<evidence type="ECO:0000313" key="12">
    <source>
        <dbReference type="Proteomes" id="UP000599024"/>
    </source>
</evidence>
<dbReference type="Pfam" id="PF02518">
    <property type="entry name" value="HATPase_c"/>
    <property type="match status" value="1"/>
</dbReference>
<dbReference type="GO" id="GO:0000155">
    <property type="term" value="F:phosphorelay sensor kinase activity"/>
    <property type="evidence" value="ECO:0007669"/>
    <property type="project" value="InterPro"/>
</dbReference>
<evidence type="ECO:0000256" key="4">
    <source>
        <dbReference type="ARBA" id="ARBA00022679"/>
    </source>
</evidence>
<keyword evidence="5" id="KW-0547">Nucleotide-binding</keyword>
<evidence type="ECO:0000256" key="3">
    <source>
        <dbReference type="ARBA" id="ARBA00022553"/>
    </source>
</evidence>
<dbReference type="EMBL" id="JACNLK010000049">
    <property type="protein sequence ID" value="MBC8208708.1"/>
    <property type="molecule type" value="Genomic_DNA"/>
</dbReference>
<feature type="domain" description="PAS" evidence="10">
    <location>
        <begin position="16"/>
        <end position="62"/>
    </location>
</feature>
<dbReference type="InterPro" id="IPR003594">
    <property type="entry name" value="HATPase_dom"/>
</dbReference>
<dbReference type="PROSITE" id="PS50109">
    <property type="entry name" value="HIS_KIN"/>
    <property type="match status" value="1"/>
</dbReference>
<keyword evidence="6" id="KW-0418">Kinase</keyword>
<evidence type="ECO:0000256" key="2">
    <source>
        <dbReference type="ARBA" id="ARBA00012438"/>
    </source>
</evidence>
<dbReference type="Gene3D" id="3.30.565.10">
    <property type="entry name" value="Histidine kinase-like ATPase, C-terminal domain"/>
    <property type="match status" value="1"/>
</dbReference>
<evidence type="ECO:0000256" key="7">
    <source>
        <dbReference type="ARBA" id="ARBA00022840"/>
    </source>
</evidence>
<protein>
    <recommendedName>
        <fullName evidence="2">histidine kinase</fullName>
        <ecNumber evidence="2">2.7.13.3</ecNumber>
    </recommendedName>
</protein>
<proteinExistence type="predicted"/>
<dbReference type="EC" id="2.7.13.3" evidence="2"/>
<name>A0A8J6N8A6_9BACT</name>
<dbReference type="AlphaFoldDB" id="A0A8J6N8A6"/>
<dbReference type="SUPFAM" id="SSF47384">
    <property type="entry name" value="Homodimeric domain of signal transducing histidine kinase"/>
    <property type="match status" value="1"/>
</dbReference>
<dbReference type="Proteomes" id="UP000599024">
    <property type="component" value="Unassembled WGS sequence"/>
</dbReference>
<dbReference type="PANTHER" id="PTHR43065:SF10">
    <property type="entry name" value="PEROXIDE STRESS-ACTIVATED HISTIDINE KINASE MAK3"/>
    <property type="match status" value="1"/>
</dbReference>
<dbReference type="SUPFAM" id="SSF55874">
    <property type="entry name" value="ATPase domain of HSP90 chaperone/DNA topoisomerase II/histidine kinase"/>
    <property type="match status" value="1"/>
</dbReference>